<proteinExistence type="inferred from homology"/>
<feature type="compositionally biased region" description="Low complexity" evidence="8">
    <location>
        <begin position="156"/>
        <end position="200"/>
    </location>
</feature>
<evidence type="ECO:0000256" key="2">
    <source>
        <dbReference type="ARBA" id="ARBA00011206"/>
    </source>
</evidence>
<comment type="function">
    <text evidence="7">DNA-dependent RNA polymerase catalyzes the transcription of DNA into RNA using the four ribonucleoside triphosphates as substrates. Specific core component of RNA polymerase III which synthesizes small RNAs, such as 5S rRNA and tRNAs.</text>
</comment>
<feature type="region of interest" description="Disordered" evidence="8">
    <location>
        <begin position="143"/>
        <end position="200"/>
    </location>
</feature>
<evidence type="ECO:0000259" key="9">
    <source>
        <dbReference type="Pfam" id="PF22536"/>
    </source>
</evidence>
<keyword evidence="4 7" id="KW-0240">DNA-directed RNA polymerase</keyword>
<evidence type="ECO:0000256" key="5">
    <source>
        <dbReference type="ARBA" id="ARBA00023163"/>
    </source>
</evidence>
<feature type="compositionally biased region" description="Low complexity" evidence="8">
    <location>
        <begin position="35"/>
        <end position="56"/>
    </location>
</feature>
<dbReference type="PANTHER" id="PTHR12949:SF0">
    <property type="entry name" value="DNA-DIRECTED RNA POLYMERASE III SUBUNIT RPC3"/>
    <property type="match status" value="1"/>
</dbReference>
<evidence type="ECO:0000313" key="11">
    <source>
        <dbReference type="Proteomes" id="UP001165122"/>
    </source>
</evidence>
<comment type="similarity">
    <text evidence="7">Belongs to the eukaryotic RPC3/POLR3C RNA polymerase subunit family.</text>
</comment>
<dbReference type="InterPro" id="IPR039748">
    <property type="entry name" value="RPC3"/>
</dbReference>
<dbReference type="GO" id="GO:0005666">
    <property type="term" value="C:RNA polymerase III complex"/>
    <property type="evidence" value="ECO:0007669"/>
    <property type="project" value="UniProtKB-UniRule"/>
</dbReference>
<feature type="compositionally biased region" description="Low complexity" evidence="8">
    <location>
        <begin position="65"/>
        <end position="85"/>
    </location>
</feature>
<dbReference type="OrthoDB" id="272392at2759"/>
<accession>A0A9W7F5N1</accession>
<reference evidence="11" key="1">
    <citation type="journal article" date="2023" name="Commun. Biol.">
        <title>Genome analysis of Parmales, the sister group of diatoms, reveals the evolutionary specialization of diatoms from phago-mixotrophs to photoautotrophs.</title>
        <authorList>
            <person name="Ban H."/>
            <person name="Sato S."/>
            <person name="Yoshikawa S."/>
            <person name="Yamada K."/>
            <person name="Nakamura Y."/>
            <person name="Ichinomiya M."/>
            <person name="Sato N."/>
            <person name="Blanc-Mathieu R."/>
            <person name="Endo H."/>
            <person name="Kuwata A."/>
            <person name="Ogata H."/>
        </authorList>
    </citation>
    <scope>NUCLEOTIDE SEQUENCE [LARGE SCALE GENOMIC DNA]</scope>
    <source>
        <strain evidence="11">NIES 3700</strain>
    </source>
</reference>
<comment type="caution">
    <text evidence="10">The sequence shown here is derived from an EMBL/GenBank/DDBJ whole genome shotgun (WGS) entry which is preliminary data.</text>
</comment>
<comment type="subunit">
    <text evidence="2 7">Component of the RNA polymerase III (Pol III) complex consisting of 17 subunits.</text>
</comment>
<dbReference type="SUPFAM" id="SSF46785">
    <property type="entry name" value="Winged helix' DNA-binding domain"/>
    <property type="match status" value="1"/>
</dbReference>
<dbReference type="Proteomes" id="UP001165122">
    <property type="component" value="Unassembled WGS sequence"/>
</dbReference>
<name>A0A9W7F5N1_9STRA</name>
<dbReference type="GO" id="GO:0003697">
    <property type="term" value="F:single-stranded DNA binding"/>
    <property type="evidence" value="ECO:0007669"/>
    <property type="project" value="UniProtKB-UniRule"/>
</dbReference>
<evidence type="ECO:0000256" key="4">
    <source>
        <dbReference type="ARBA" id="ARBA00022478"/>
    </source>
</evidence>
<dbReference type="InterPro" id="IPR055207">
    <property type="entry name" value="POLR3C_WHD"/>
</dbReference>
<evidence type="ECO:0000313" key="10">
    <source>
        <dbReference type="EMBL" id="GMI02273.1"/>
    </source>
</evidence>
<sequence>MVKTEPQPRRSRRNSSAGSSKDLLATKKESKSDNSGNGSSAAAATSSANSTIATITKGTKRTRSDSSASNKSNRSNNNATKRSSNGTSNGVKKERKDSSCENDGDASNGDWGREQQQSGSSGSEAINEKPDEVMKEMEVDSKAGIGNAQGTSSSDPIPILTSNTTTSSSSSTSQHQPPPSTSTTSTTAKTHTTSPLSSHLHSSHLTLSSTLILDHFGPTVQTVFDCLALKGDLGFEDLRAVLRKVCGKVENGDRRRVVEEVMRKMPEFFLQSQAAADSEIHGYVVSKTSIKAALLVLINHGIVETTQLTPPTPNCPTACFTYGISLTRASRLSRYDRYVTHVRNSIGNTESLVLRQVLCRGMMRTEDCVSEVAEVLLEEKEKEEKESLGGEERRKEVKKFRKEVVRVIVELRGMHLLKEAPTTGERSGGGGSDMACVEKDEKEVVEIVGRGEVEEGSVWMVDVELVDDRLKGEKIGRYFWERTGLEHCEQVITAAIFFCAQRARGYTGERGFHFENSHVVKTMSENQGLKPEGWEDEEDVKDGVKSVLKALSKHNAATIKECFSGSFQGGYKIRYQKVATIIRESCIQTYICDRWGENAARIFAILRENNSFLDSDHLSTVAMVPEKETREYLHTLYQNRLVTFHDIPVSKQHAYNQTIYLWKTDEKRLYAAIQDTLRRAYINMRDRRRVYVNSDKAEVFDRLIKKTMNAYKADKKDEHGREEKEAKDNLAIIDYAISCADDDMVMFDFNPFRNQLEEIFM</sequence>
<dbReference type="EMBL" id="BRXW01000041">
    <property type="protein sequence ID" value="GMI02273.1"/>
    <property type="molecule type" value="Genomic_DNA"/>
</dbReference>
<evidence type="ECO:0000256" key="3">
    <source>
        <dbReference type="ARBA" id="ARBA00016689"/>
    </source>
</evidence>
<evidence type="ECO:0000256" key="8">
    <source>
        <dbReference type="SAM" id="MobiDB-lite"/>
    </source>
</evidence>
<dbReference type="InterPro" id="IPR036390">
    <property type="entry name" value="WH_DNA-bd_sf"/>
</dbReference>
<evidence type="ECO:0000256" key="7">
    <source>
        <dbReference type="RuleBase" id="RU367076"/>
    </source>
</evidence>
<keyword evidence="5 7" id="KW-0804">Transcription</keyword>
<keyword evidence="6 7" id="KW-0539">Nucleus</keyword>
<comment type="subcellular location">
    <subcellularLocation>
        <location evidence="1 7">Nucleus</location>
    </subcellularLocation>
</comment>
<feature type="region of interest" description="Disordered" evidence="8">
    <location>
        <begin position="1"/>
        <end position="128"/>
    </location>
</feature>
<dbReference type="Pfam" id="PF22536">
    <property type="entry name" value="WHD_POLR3C"/>
    <property type="match status" value="1"/>
</dbReference>
<evidence type="ECO:0000256" key="6">
    <source>
        <dbReference type="ARBA" id="ARBA00023242"/>
    </source>
</evidence>
<dbReference type="PANTHER" id="PTHR12949">
    <property type="entry name" value="RNA POLYMERASE III DNA DIRECTED -RELATED"/>
    <property type="match status" value="1"/>
</dbReference>
<keyword evidence="11" id="KW-1185">Reference proteome</keyword>
<gene>
    <name evidence="10" type="ORF">TrLO_g6068</name>
</gene>
<feature type="domain" description="DNA-directed RNA polymerase III subunit RPC3 winged-helix" evidence="9">
    <location>
        <begin position="587"/>
        <end position="663"/>
    </location>
</feature>
<dbReference type="Gene3D" id="1.10.10.10">
    <property type="entry name" value="Winged helix-like DNA-binding domain superfamily/Winged helix DNA-binding domain"/>
    <property type="match status" value="3"/>
</dbReference>
<dbReference type="AlphaFoldDB" id="A0A9W7F5N1"/>
<evidence type="ECO:0000256" key="1">
    <source>
        <dbReference type="ARBA" id="ARBA00004123"/>
    </source>
</evidence>
<organism evidence="10 11">
    <name type="scientific">Triparma laevis f. longispina</name>
    <dbReference type="NCBI Taxonomy" id="1714387"/>
    <lineage>
        <taxon>Eukaryota</taxon>
        <taxon>Sar</taxon>
        <taxon>Stramenopiles</taxon>
        <taxon>Ochrophyta</taxon>
        <taxon>Bolidophyceae</taxon>
        <taxon>Parmales</taxon>
        <taxon>Triparmaceae</taxon>
        <taxon>Triparma</taxon>
    </lineage>
</organism>
<dbReference type="InterPro" id="IPR036388">
    <property type="entry name" value="WH-like_DNA-bd_sf"/>
</dbReference>
<protein>
    <recommendedName>
        <fullName evidence="3 7">DNA-directed RNA polymerase III subunit RPC3</fullName>
        <shortName evidence="7">RNA polymerase III subunit C3</shortName>
    </recommendedName>
</protein>